<dbReference type="CDD" id="cd01610">
    <property type="entry name" value="PAP2_like"/>
    <property type="match status" value="1"/>
</dbReference>
<dbReference type="AlphaFoldDB" id="A0A0X8FE01"/>
<keyword evidence="1" id="KW-0472">Membrane</keyword>
<proteinExistence type="predicted"/>
<keyword evidence="1" id="KW-1133">Transmembrane helix</keyword>
<dbReference type="GeneID" id="35766834"/>
<feature type="transmembrane region" description="Helical" evidence="1">
    <location>
        <begin position="66"/>
        <end position="87"/>
    </location>
</feature>
<accession>A0A0X8FE01</accession>
<dbReference type="KEGG" id="aun:AWM73_03300"/>
<dbReference type="InterPro" id="IPR003832">
    <property type="entry name" value="DUF212"/>
</dbReference>
<dbReference type="PANTHER" id="PTHR31446:SF29">
    <property type="entry name" value="ACID PHOSPHATASE_VANADIUM-DEPENDENT HALOPEROXIDASE-RELATED PROTEIN"/>
    <property type="match status" value="1"/>
</dbReference>
<keyword evidence="5" id="KW-1185">Reference proteome</keyword>
<evidence type="ECO:0000313" key="3">
    <source>
        <dbReference type="EMBL" id="QPS01061.1"/>
    </source>
</evidence>
<feature type="transmembrane region" description="Helical" evidence="1">
    <location>
        <begin position="142"/>
        <end position="163"/>
    </location>
</feature>
<reference evidence="2" key="2">
    <citation type="submission" date="2022-09" db="EMBL/GenBank/DDBJ databases">
        <title>Aerococcus urinae taxonomy study.</title>
        <authorList>
            <person name="Christensen J."/>
            <person name="Senneby E."/>
        </authorList>
    </citation>
    <scope>NUCLEOTIDE SEQUENCE</scope>
    <source>
        <strain evidence="2">NLD-066-U95</strain>
    </source>
</reference>
<dbReference type="RefSeq" id="WP_060778079.1">
    <property type="nucleotide sequence ID" value="NZ_CAJHLF010000014.1"/>
</dbReference>
<keyword evidence="1" id="KW-0812">Transmembrane</keyword>
<dbReference type="PANTHER" id="PTHR31446">
    <property type="entry name" value="ACID PHOSPHATASE/VANADIUM-DEPENDENT HALOPEROXIDASE-RELATED PROTEIN"/>
    <property type="match status" value="1"/>
</dbReference>
<protein>
    <submittedName>
        <fullName evidence="3">Divergent PAP2 family protein</fullName>
    </submittedName>
</protein>
<gene>
    <name evidence="3" type="ORF">I6G68_06745</name>
    <name evidence="2" type="ORF">ODY43_08660</name>
</gene>
<dbReference type="EMBL" id="JAOTML010000012">
    <property type="protein sequence ID" value="MCY3054049.1"/>
    <property type="molecule type" value="Genomic_DNA"/>
</dbReference>
<dbReference type="Proteomes" id="UP000594771">
    <property type="component" value="Chromosome"/>
</dbReference>
<feature type="transmembrane region" description="Helical" evidence="1">
    <location>
        <begin position="6"/>
        <end position="28"/>
    </location>
</feature>
<evidence type="ECO:0000313" key="4">
    <source>
        <dbReference type="Proteomes" id="UP000594771"/>
    </source>
</evidence>
<dbReference type="Pfam" id="PF02681">
    <property type="entry name" value="DUF212"/>
    <property type="match status" value="1"/>
</dbReference>
<sequence>MKNFPLTATIVAIIFTQIIKYPIAYLFMGKKETKLSIIHTTGGMPSSHTAAVTALITSLILQEGFLSPYVAIATAYGLIVMFDAMGVRRQSGEQGILIRELLAVLREHYVSEEDGQINEKLDQIDDQNMVIDDYLGHKPSEVFGGFVAGVGVAFFIRFIFFYFDWMI</sequence>
<evidence type="ECO:0000313" key="2">
    <source>
        <dbReference type="EMBL" id="MCY3054049.1"/>
    </source>
</evidence>
<organism evidence="3 4">
    <name type="scientific">Aerococcus urinae</name>
    <dbReference type="NCBI Taxonomy" id="1376"/>
    <lineage>
        <taxon>Bacteria</taxon>
        <taxon>Bacillati</taxon>
        <taxon>Bacillota</taxon>
        <taxon>Bacilli</taxon>
        <taxon>Lactobacillales</taxon>
        <taxon>Aerococcaceae</taxon>
        <taxon>Aerococcus</taxon>
    </lineage>
</organism>
<dbReference type="EMBL" id="CP065662">
    <property type="protein sequence ID" value="QPS01061.1"/>
    <property type="molecule type" value="Genomic_DNA"/>
</dbReference>
<dbReference type="Proteomes" id="UP001069145">
    <property type="component" value="Unassembled WGS sequence"/>
</dbReference>
<name>A0A0X8FE01_9LACT</name>
<dbReference type="OrthoDB" id="9792681at2"/>
<evidence type="ECO:0000256" key="1">
    <source>
        <dbReference type="SAM" id="Phobius"/>
    </source>
</evidence>
<evidence type="ECO:0000313" key="5">
    <source>
        <dbReference type="Proteomes" id="UP001069145"/>
    </source>
</evidence>
<reference evidence="3 4" key="1">
    <citation type="submission" date="2020-12" db="EMBL/GenBank/DDBJ databases">
        <title>FDA dAtabase for Regulatory Grade micrObial Sequences (FDA-ARGOS): Supporting development and validation of Infectious Disease Dx tests.</title>
        <authorList>
            <person name="Sproer C."/>
            <person name="Gronow S."/>
            <person name="Severitt S."/>
            <person name="Schroder I."/>
            <person name="Tallon L."/>
            <person name="Sadzewicz L."/>
            <person name="Zhao X."/>
            <person name="Boylan J."/>
            <person name="Ott S."/>
            <person name="Bowen H."/>
            <person name="Vavikolanu K."/>
            <person name="Mehta A."/>
            <person name="Aluvathingal J."/>
            <person name="Nadendla S."/>
            <person name="Lowell S."/>
            <person name="Myers T."/>
            <person name="Yan Y."/>
            <person name="Sichtig H."/>
        </authorList>
    </citation>
    <scope>NUCLEOTIDE SEQUENCE [LARGE SCALE GENOMIC DNA]</scope>
    <source>
        <strain evidence="3 4">FDAARGOS_911</strain>
    </source>
</reference>